<protein>
    <submittedName>
        <fullName evidence="1">Uncharacterized protein</fullName>
    </submittedName>
</protein>
<name>E9HBI9_DAPPU</name>
<sequence>MASLDSQFIWSLELDNQLMELIEQFPCLYNRNDESFKLPRKRNDAIAEKGRILKCDIPKETENTKRTAVEEDHPSKKIIITTENTVWSSYGISLGQTLSNLNHKAACSLRHSIETIIFTELKEN</sequence>
<gene>
    <name evidence="1" type="ORF">DAPPUDRAFT_112279</name>
</gene>
<dbReference type="HOGENOM" id="CLU_2006199_0_0_1"/>
<dbReference type="KEGG" id="dpx:DAPPUDRAFT_112279"/>
<dbReference type="EMBL" id="GL732616">
    <property type="protein sequence ID" value="EFX70850.1"/>
    <property type="molecule type" value="Genomic_DNA"/>
</dbReference>
<keyword evidence="2" id="KW-1185">Reference proteome</keyword>
<organism evidence="1 2">
    <name type="scientific">Daphnia pulex</name>
    <name type="common">Water flea</name>
    <dbReference type="NCBI Taxonomy" id="6669"/>
    <lineage>
        <taxon>Eukaryota</taxon>
        <taxon>Metazoa</taxon>
        <taxon>Ecdysozoa</taxon>
        <taxon>Arthropoda</taxon>
        <taxon>Crustacea</taxon>
        <taxon>Branchiopoda</taxon>
        <taxon>Diplostraca</taxon>
        <taxon>Cladocera</taxon>
        <taxon>Anomopoda</taxon>
        <taxon>Daphniidae</taxon>
        <taxon>Daphnia</taxon>
    </lineage>
</organism>
<evidence type="ECO:0000313" key="2">
    <source>
        <dbReference type="Proteomes" id="UP000000305"/>
    </source>
</evidence>
<dbReference type="AlphaFoldDB" id="E9HBI9"/>
<accession>E9HBI9</accession>
<dbReference type="InParanoid" id="E9HBI9"/>
<proteinExistence type="predicted"/>
<reference evidence="1 2" key="1">
    <citation type="journal article" date="2011" name="Science">
        <title>The ecoresponsive genome of Daphnia pulex.</title>
        <authorList>
            <person name="Colbourne J.K."/>
            <person name="Pfrender M.E."/>
            <person name="Gilbert D."/>
            <person name="Thomas W.K."/>
            <person name="Tucker A."/>
            <person name="Oakley T.H."/>
            <person name="Tokishita S."/>
            <person name="Aerts A."/>
            <person name="Arnold G.J."/>
            <person name="Basu M.K."/>
            <person name="Bauer D.J."/>
            <person name="Caceres C.E."/>
            <person name="Carmel L."/>
            <person name="Casola C."/>
            <person name="Choi J.H."/>
            <person name="Detter J.C."/>
            <person name="Dong Q."/>
            <person name="Dusheyko S."/>
            <person name="Eads B.D."/>
            <person name="Frohlich T."/>
            <person name="Geiler-Samerotte K.A."/>
            <person name="Gerlach D."/>
            <person name="Hatcher P."/>
            <person name="Jogdeo S."/>
            <person name="Krijgsveld J."/>
            <person name="Kriventseva E.V."/>
            <person name="Kultz D."/>
            <person name="Laforsch C."/>
            <person name="Lindquist E."/>
            <person name="Lopez J."/>
            <person name="Manak J.R."/>
            <person name="Muller J."/>
            <person name="Pangilinan J."/>
            <person name="Patwardhan R.P."/>
            <person name="Pitluck S."/>
            <person name="Pritham E.J."/>
            <person name="Rechtsteiner A."/>
            <person name="Rho M."/>
            <person name="Rogozin I.B."/>
            <person name="Sakarya O."/>
            <person name="Salamov A."/>
            <person name="Schaack S."/>
            <person name="Shapiro H."/>
            <person name="Shiga Y."/>
            <person name="Skalitzky C."/>
            <person name="Smith Z."/>
            <person name="Souvorov A."/>
            <person name="Sung W."/>
            <person name="Tang Z."/>
            <person name="Tsuchiya D."/>
            <person name="Tu H."/>
            <person name="Vos H."/>
            <person name="Wang M."/>
            <person name="Wolf Y.I."/>
            <person name="Yamagata H."/>
            <person name="Yamada T."/>
            <person name="Ye Y."/>
            <person name="Shaw J.R."/>
            <person name="Andrews J."/>
            <person name="Crease T.J."/>
            <person name="Tang H."/>
            <person name="Lucas S.M."/>
            <person name="Robertson H.M."/>
            <person name="Bork P."/>
            <person name="Koonin E.V."/>
            <person name="Zdobnov E.M."/>
            <person name="Grigoriev I.V."/>
            <person name="Lynch M."/>
            <person name="Boore J.L."/>
        </authorList>
    </citation>
    <scope>NUCLEOTIDE SEQUENCE [LARGE SCALE GENOMIC DNA]</scope>
</reference>
<dbReference type="Proteomes" id="UP000000305">
    <property type="component" value="Unassembled WGS sequence"/>
</dbReference>
<dbReference type="OrthoDB" id="8195830at2759"/>
<evidence type="ECO:0000313" key="1">
    <source>
        <dbReference type="EMBL" id="EFX70850.1"/>
    </source>
</evidence>